<proteinExistence type="inferred from homology"/>
<dbReference type="InterPro" id="IPR011078">
    <property type="entry name" value="PyrdxlP_homeostasis"/>
</dbReference>
<evidence type="ECO:0000256" key="3">
    <source>
        <dbReference type="RuleBase" id="RU004514"/>
    </source>
</evidence>
<keyword evidence="1 2" id="KW-0663">Pyridoxal phosphate</keyword>
<dbReference type="InterPro" id="IPR029066">
    <property type="entry name" value="PLP-binding_barrel"/>
</dbReference>
<dbReference type="Gene3D" id="3.20.20.10">
    <property type="entry name" value="Alanine racemase"/>
    <property type="match status" value="1"/>
</dbReference>
<evidence type="ECO:0000256" key="1">
    <source>
        <dbReference type="ARBA" id="ARBA00022898"/>
    </source>
</evidence>
<feature type="modified residue" description="N6-(pyridoxal phosphate)lysine" evidence="2">
    <location>
        <position position="15"/>
    </location>
</feature>
<keyword evidence="6" id="KW-1185">Reference proteome</keyword>
<dbReference type="Proteomes" id="UP000032740">
    <property type="component" value="Chromosome"/>
</dbReference>
<dbReference type="CDD" id="cd00635">
    <property type="entry name" value="PLPDE_III_YBL036c_like"/>
    <property type="match status" value="1"/>
</dbReference>
<dbReference type="HOGENOM" id="CLU_059988_1_2_14"/>
<dbReference type="InterPro" id="IPR001608">
    <property type="entry name" value="Ala_racemase_N"/>
</dbReference>
<organism evidence="5 6">
    <name type="scientific">Alteracholeplasma palmae (strain ATCC 49389 / J233)</name>
    <name type="common">Acholeplasma palmae</name>
    <dbReference type="NCBI Taxonomy" id="1318466"/>
    <lineage>
        <taxon>Bacteria</taxon>
        <taxon>Bacillati</taxon>
        <taxon>Mycoplasmatota</taxon>
        <taxon>Mollicutes</taxon>
        <taxon>Acholeplasmatales</taxon>
        <taxon>Acholeplasmataceae</taxon>
        <taxon>Acholeplasma</taxon>
    </lineage>
</organism>
<gene>
    <name evidence="5" type="ORF">BN85408670</name>
</gene>
<evidence type="ECO:0000259" key="4">
    <source>
        <dbReference type="Pfam" id="PF01168"/>
    </source>
</evidence>
<accession>U4KKW4</accession>
<dbReference type="EMBL" id="FO681347">
    <property type="protein sequence ID" value="CCV64444.1"/>
    <property type="molecule type" value="Genomic_DNA"/>
</dbReference>
<dbReference type="KEGG" id="apal:BN85408670"/>
<sequence>MFDIPCLDNIVCASKYFSVEEIEKIHFLGITNFGENRVSSLLEKKELLSHLNLTWHFIGHLQKNKVKLIINEIDYLHSLDSLELAKQIQKYRISPLFCFIQVNLTEEVSKSGISSNKLASFLEEIKKYDKIKVLGLMTIGKNNDLELTKNVFSKLNDLKNEFQLETLSIGMSQDYHLALPFNPKYIRIGSLFKGVI</sequence>
<protein>
    <submittedName>
        <fullName evidence="5">Predicted pyridoxal phosphate-dependent enzyme, YBL036C type</fullName>
    </submittedName>
</protein>
<dbReference type="Pfam" id="PF01168">
    <property type="entry name" value="Ala_racemase_N"/>
    <property type="match status" value="1"/>
</dbReference>
<evidence type="ECO:0000256" key="2">
    <source>
        <dbReference type="PIRSR" id="PIRSR004848-1"/>
    </source>
</evidence>
<dbReference type="PROSITE" id="PS01211">
    <property type="entry name" value="UPF0001"/>
    <property type="match status" value="1"/>
</dbReference>
<dbReference type="AlphaFoldDB" id="U4KKW4"/>
<evidence type="ECO:0000313" key="6">
    <source>
        <dbReference type="Proteomes" id="UP000032740"/>
    </source>
</evidence>
<dbReference type="GO" id="GO:0030170">
    <property type="term" value="F:pyridoxal phosphate binding"/>
    <property type="evidence" value="ECO:0007669"/>
    <property type="project" value="InterPro"/>
</dbReference>
<dbReference type="STRING" id="1318466.BN85408670"/>
<dbReference type="SUPFAM" id="SSF51419">
    <property type="entry name" value="PLP-binding barrel"/>
    <property type="match status" value="1"/>
</dbReference>
<name>U4KKW4_ALTPJ</name>
<feature type="domain" description="Alanine racemase N-terminal" evidence="4">
    <location>
        <begin position="29"/>
        <end position="192"/>
    </location>
</feature>
<comment type="cofactor">
    <cofactor evidence="2">
        <name>pyridoxal 5'-phosphate</name>
        <dbReference type="ChEBI" id="CHEBI:597326"/>
    </cofactor>
</comment>
<dbReference type="PIRSF" id="PIRSF004848">
    <property type="entry name" value="YBL036c_PLPDEIII"/>
    <property type="match status" value="1"/>
</dbReference>
<comment type="similarity">
    <text evidence="3">Belongs to the pyridoxal phosphate-binding protein YggS/PROSC family.</text>
</comment>
<reference evidence="5 6" key="1">
    <citation type="journal article" date="2013" name="J. Mol. Microbiol. Biotechnol.">
        <title>Analysis of the Complete Genomes of Acholeplasma brassicae , A. palmae and A. laidlawii and Their Comparison to the Obligate Parasites from ' Candidatus Phytoplasma'.</title>
        <authorList>
            <person name="Kube M."/>
            <person name="Siewert C."/>
            <person name="Migdoll A.M."/>
            <person name="Duduk B."/>
            <person name="Holz S."/>
            <person name="Rabus R."/>
            <person name="Seemuller E."/>
            <person name="Mitrovic J."/>
            <person name="Muller I."/>
            <person name="Buttner C."/>
            <person name="Reinhardt R."/>
        </authorList>
    </citation>
    <scope>NUCLEOTIDE SEQUENCE [LARGE SCALE GENOMIC DNA]</scope>
    <source>
        <strain evidence="5 6">J233</strain>
    </source>
</reference>
<dbReference type="PANTHER" id="PTHR10146">
    <property type="entry name" value="PROLINE SYNTHETASE CO-TRANSCRIBED BACTERIAL HOMOLOG PROTEIN"/>
    <property type="match status" value="1"/>
</dbReference>
<dbReference type="NCBIfam" id="TIGR00044">
    <property type="entry name" value="YggS family pyridoxal phosphate-dependent enzyme"/>
    <property type="match status" value="1"/>
</dbReference>
<evidence type="ECO:0000313" key="5">
    <source>
        <dbReference type="EMBL" id="CCV64444.1"/>
    </source>
</evidence>
<dbReference type="PANTHER" id="PTHR10146:SF14">
    <property type="entry name" value="PYRIDOXAL PHOSPHATE HOMEOSTASIS PROTEIN"/>
    <property type="match status" value="1"/>
</dbReference>